<gene>
    <name evidence="4" type="ORF">RCOM_1003750</name>
</gene>
<dbReference type="AlphaFoldDB" id="B9S006"/>
<keyword evidence="3" id="KW-0862">Zinc</keyword>
<dbReference type="InParanoid" id="B9S006"/>
<dbReference type="PANTHER" id="PTHR34451">
    <property type="entry name" value="PHD FINGER FAMILY PROTEIN"/>
    <property type="match status" value="1"/>
</dbReference>
<sequence>MQQRLQCGGCGGENRWLLHNVRHRAAYRRLCTNCILKTHQGLFCPFCFHVYDHDSLLVPAPEERVMCLKCPSISHLSCLPPFHNTSPFLCPPCSSPNFSFFNLPHDDDVSIDIDSARALVAAAKIAAVSMAKAAALARLEAERRVKEATLAKKRAREALERLAFLSAQDKLKHSAHKLSKRMECSF</sequence>
<keyword evidence="5" id="KW-1185">Reference proteome</keyword>
<evidence type="ECO:0000313" key="5">
    <source>
        <dbReference type="Proteomes" id="UP000008311"/>
    </source>
</evidence>
<protein>
    <submittedName>
        <fullName evidence="4">DNA binding protein, putative</fullName>
    </submittedName>
</protein>
<dbReference type="OMA" id="MHSVAAT"/>
<dbReference type="GO" id="GO:0008270">
    <property type="term" value="F:zinc ion binding"/>
    <property type="evidence" value="ECO:0007669"/>
    <property type="project" value="UniProtKB-KW"/>
</dbReference>
<proteinExistence type="predicted"/>
<dbReference type="KEGG" id="rcu:8261350"/>
<dbReference type="OrthoDB" id="692041at2759"/>
<dbReference type="Proteomes" id="UP000008311">
    <property type="component" value="Unassembled WGS sequence"/>
</dbReference>
<accession>B9S006</accession>
<evidence type="ECO:0000313" key="4">
    <source>
        <dbReference type="EMBL" id="EEF43189.1"/>
    </source>
</evidence>
<name>B9S006_RICCO</name>
<keyword evidence="2" id="KW-0863">Zinc-finger</keyword>
<organism evidence="4 5">
    <name type="scientific">Ricinus communis</name>
    <name type="common">Castor bean</name>
    <dbReference type="NCBI Taxonomy" id="3988"/>
    <lineage>
        <taxon>Eukaryota</taxon>
        <taxon>Viridiplantae</taxon>
        <taxon>Streptophyta</taxon>
        <taxon>Embryophyta</taxon>
        <taxon>Tracheophyta</taxon>
        <taxon>Spermatophyta</taxon>
        <taxon>Magnoliopsida</taxon>
        <taxon>eudicotyledons</taxon>
        <taxon>Gunneridae</taxon>
        <taxon>Pentapetalae</taxon>
        <taxon>rosids</taxon>
        <taxon>fabids</taxon>
        <taxon>Malpighiales</taxon>
        <taxon>Euphorbiaceae</taxon>
        <taxon>Acalyphoideae</taxon>
        <taxon>Acalypheae</taxon>
        <taxon>Ricinus</taxon>
    </lineage>
</organism>
<dbReference type="SUPFAM" id="SSF57903">
    <property type="entry name" value="FYVE/PHD zinc finger"/>
    <property type="match status" value="1"/>
</dbReference>
<dbReference type="eggNOG" id="ENOG502S2BS">
    <property type="taxonomic scope" value="Eukaryota"/>
</dbReference>
<dbReference type="PANTHER" id="PTHR34451:SF7">
    <property type="entry name" value="PHD FINGER FAMILY PROTEIN"/>
    <property type="match status" value="1"/>
</dbReference>
<evidence type="ECO:0000256" key="1">
    <source>
        <dbReference type="ARBA" id="ARBA00022723"/>
    </source>
</evidence>
<evidence type="ECO:0000256" key="2">
    <source>
        <dbReference type="ARBA" id="ARBA00022771"/>
    </source>
</evidence>
<reference evidence="5" key="1">
    <citation type="journal article" date="2010" name="Nat. Biotechnol.">
        <title>Draft genome sequence of the oilseed species Ricinus communis.</title>
        <authorList>
            <person name="Chan A.P."/>
            <person name="Crabtree J."/>
            <person name="Zhao Q."/>
            <person name="Lorenzi H."/>
            <person name="Orvis J."/>
            <person name="Puiu D."/>
            <person name="Melake-Berhan A."/>
            <person name="Jones K.M."/>
            <person name="Redman J."/>
            <person name="Chen G."/>
            <person name="Cahoon E.B."/>
            <person name="Gedil M."/>
            <person name="Stanke M."/>
            <person name="Haas B.J."/>
            <person name="Wortman J.R."/>
            <person name="Fraser-Liggett C.M."/>
            <person name="Ravel J."/>
            <person name="Rabinowicz P.D."/>
        </authorList>
    </citation>
    <scope>NUCLEOTIDE SEQUENCE [LARGE SCALE GENOMIC DNA]</scope>
    <source>
        <strain evidence="5">cv. Hale</strain>
    </source>
</reference>
<dbReference type="STRING" id="3988.B9S006"/>
<keyword evidence="1" id="KW-0479">Metal-binding</keyword>
<dbReference type="InterPro" id="IPR011011">
    <property type="entry name" value="Znf_FYVE_PHD"/>
</dbReference>
<dbReference type="EMBL" id="EQ973835">
    <property type="protein sequence ID" value="EEF43189.1"/>
    <property type="molecule type" value="Genomic_DNA"/>
</dbReference>
<evidence type="ECO:0000256" key="3">
    <source>
        <dbReference type="ARBA" id="ARBA00022833"/>
    </source>
</evidence>